<dbReference type="InterPro" id="IPR020784">
    <property type="entry name" value="Ribosomal_uL11_N"/>
</dbReference>
<feature type="domain" description="Large ribosomal subunit protein uL11 N-terminal" evidence="9">
    <location>
        <begin position="6"/>
        <end position="62"/>
    </location>
</feature>
<evidence type="ECO:0000256" key="6">
    <source>
        <dbReference type="HAMAP-Rule" id="MF_00736"/>
    </source>
</evidence>
<dbReference type="GO" id="GO:0006412">
    <property type="term" value="P:translation"/>
    <property type="evidence" value="ECO:0007669"/>
    <property type="project" value="UniProtKB-UniRule"/>
</dbReference>
<dbReference type="Proteomes" id="UP001206983">
    <property type="component" value="Unassembled WGS sequence"/>
</dbReference>
<dbReference type="SMART" id="SM00649">
    <property type="entry name" value="RL11"/>
    <property type="match status" value="1"/>
</dbReference>
<dbReference type="InterPro" id="IPR020783">
    <property type="entry name" value="Ribosomal_uL11_C"/>
</dbReference>
<dbReference type="CDD" id="cd00349">
    <property type="entry name" value="Ribosomal_L11"/>
    <property type="match status" value="1"/>
</dbReference>
<accession>A0AAE3H8R4</accession>
<dbReference type="AlphaFoldDB" id="A0AAE3H8R4"/>
<keyword evidence="5 6" id="KW-0687">Ribonucleoprotein</keyword>
<protein>
    <recommendedName>
        <fullName evidence="6">Large ribosomal subunit protein uL11</fullName>
    </recommendedName>
</protein>
<keyword evidence="2 6" id="KW-0699">rRNA-binding</keyword>
<keyword evidence="11" id="KW-1185">Reference proteome</keyword>
<dbReference type="SUPFAM" id="SSF46906">
    <property type="entry name" value="Ribosomal protein L11, C-terminal domain"/>
    <property type="match status" value="1"/>
</dbReference>
<feature type="domain" description="Large ribosomal subunit protein uL11 C-terminal" evidence="8">
    <location>
        <begin position="68"/>
        <end position="134"/>
    </location>
</feature>
<evidence type="ECO:0000256" key="5">
    <source>
        <dbReference type="ARBA" id="ARBA00023274"/>
    </source>
</evidence>
<evidence type="ECO:0000256" key="1">
    <source>
        <dbReference type="ARBA" id="ARBA00010537"/>
    </source>
</evidence>
<name>A0AAE3H8R4_9EURY</name>
<dbReference type="Gene3D" id="1.10.10.250">
    <property type="entry name" value="Ribosomal protein L11, C-terminal domain"/>
    <property type="match status" value="1"/>
</dbReference>
<dbReference type="HAMAP" id="MF_00736">
    <property type="entry name" value="Ribosomal_uL11"/>
    <property type="match status" value="1"/>
</dbReference>
<dbReference type="PANTHER" id="PTHR11661">
    <property type="entry name" value="60S RIBOSOMAL PROTEIN L12"/>
    <property type="match status" value="1"/>
</dbReference>
<dbReference type="GO" id="GO:0070180">
    <property type="term" value="F:large ribosomal subunit rRNA binding"/>
    <property type="evidence" value="ECO:0007669"/>
    <property type="project" value="UniProtKB-UniRule"/>
</dbReference>
<comment type="subunit">
    <text evidence="6">Part of the ribosomal stalk of the 50S ribosomal subunit. Interacts with L10 and the large rRNA to form the base of the stalk. L10 forms an elongated spine to which L12 dimers bind in a sequential fashion forming a multimeric L10(L12)X complex.</text>
</comment>
<dbReference type="Pfam" id="PF00298">
    <property type="entry name" value="Ribosomal_L11"/>
    <property type="match status" value="1"/>
</dbReference>
<dbReference type="EMBL" id="JTEO01000001">
    <property type="protein sequence ID" value="MCQ6961743.1"/>
    <property type="molecule type" value="Genomic_DNA"/>
</dbReference>
<comment type="similarity">
    <text evidence="1 6 7">Belongs to the universal ribosomal protein uL11 family.</text>
</comment>
<evidence type="ECO:0000313" key="11">
    <source>
        <dbReference type="Proteomes" id="UP001206983"/>
    </source>
</evidence>
<proteinExistence type="inferred from homology"/>
<dbReference type="NCBIfam" id="NF002232">
    <property type="entry name" value="PRK01143.1"/>
    <property type="match status" value="1"/>
</dbReference>
<gene>
    <name evidence="6" type="primary">rpl11</name>
    <name evidence="10" type="ORF">PV02_00725</name>
</gene>
<dbReference type="InterPro" id="IPR000911">
    <property type="entry name" value="Ribosomal_uL11"/>
</dbReference>
<dbReference type="GO" id="GO:0003735">
    <property type="term" value="F:structural constituent of ribosome"/>
    <property type="evidence" value="ECO:0007669"/>
    <property type="project" value="InterPro"/>
</dbReference>
<evidence type="ECO:0000256" key="7">
    <source>
        <dbReference type="RuleBase" id="RU003978"/>
    </source>
</evidence>
<dbReference type="PANTHER" id="PTHR11661:SF1">
    <property type="entry name" value="LARGE RIBOSOMAL SUBUNIT PROTEIN UL11M"/>
    <property type="match status" value="1"/>
</dbReference>
<evidence type="ECO:0000313" key="10">
    <source>
        <dbReference type="EMBL" id="MCQ6961743.1"/>
    </source>
</evidence>
<dbReference type="RefSeq" id="WP_256621408.1">
    <property type="nucleotide sequence ID" value="NZ_JTEO01000001.1"/>
</dbReference>
<keyword evidence="4 6" id="KW-0689">Ribosomal protein</keyword>
<evidence type="ECO:0000259" key="8">
    <source>
        <dbReference type="Pfam" id="PF00298"/>
    </source>
</evidence>
<evidence type="ECO:0000259" key="9">
    <source>
        <dbReference type="Pfam" id="PF03946"/>
    </source>
</evidence>
<evidence type="ECO:0000256" key="3">
    <source>
        <dbReference type="ARBA" id="ARBA00022884"/>
    </source>
</evidence>
<sequence>MANVVEALVPGGKANPGPPLGPALGPLGINVKAVIDKINEKTKDYNGMQVPIKVIVAADKTFEIEVGTPPTAALILKELGLEKGSGAAGTTMVGNLTIPQASKIARMKKDDMLAYTLKAAVKEVLGACVPMGVTAEGMHARECQKAIDEGKFDDVLAAESW</sequence>
<dbReference type="Gene3D" id="3.30.1550.10">
    <property type="entry name" value="Ribosomal protein L11/L12, N-terminal domain"/>
    <property type="match status" value="1"/>
</dbReference>
<reference evidence="10 11" key="1">
    <citation type="journal article" date="2011" name="Appl. Environ. Microbiol.">
        <title>Methanogenic archaea isolated from Taiwan's Chelungpu fault.</title>
        <authorList>
            <person name="Wu S.Y."/>
            <person name="Lai M.C."/>
        </authorList>
    </citation>
    <scope>NUCLEOTIDE SEQUENCE [LARGE SCALE GENOMIC DNA]</scope>
    <source>
        <strain evidence="10 11">St545Mb</strain>
    </source>
</reference>
<evidence type="ECO:0000256" key="2">
    <source>
        <dbReference type="ARBA" id="ARBA00022730"/>
    </source>
</evidence>
<dbReference type="FunFam" id="1.10.10.250:FF:000006">
    <property type="entry name" value="50S ribosomal protein L11"/>
    <property type="match status" value="1"/>
</dbReference>
<keyword evidence="3 6" id="KW-0694">RNA-binding</keyword>
<dbReference type="SUPFAM" id="SSF54747">
    <property type="entry name" value="Ribosomal L11/L12e N-terminal domain"/>
    <property type="match status" value="1"/>
</dbReference>
<dbReference type="InterPro" id="IPR036796">
    <property type="entry name" value="Ribosomal_uL11_N_sf"/>
</dbReference>
<dbReference type="GO" id="GO:0015934">
    <property type="term" value="C:large ribosomal subunit"/>
    <property type="evidence" value="ECO:0007669"/>
    <property type="project" value="TreeGrafter"/>
</dbReference>
<dbReference type="FunFam" id="3.30.1550.10:FF:000007">
    <property type="entry name" value="50S ribosomal protein L11"/>
    <property type="match status" value="1"/>
</dbReference>
<organism evidence="10 11">
    <name type="scientific">Methanolobus chelungpuianus</name>
    <dbReference type="NCBI Taxonomy" id="502115"/>
    <lineage>
        <taxon>Archaea</taxon>
        <taxon>Methanobacteriati</taxon>
        <taxon>Methanobacteriota</taxon>
        <taxon>Stenosarchaea group</taxon>
        <taxon>Methanomicrobia</taxon>
        <taxon>Methanosarcinales</taxon>
        <taxon>Methanosarcinaceae</taxon>
        <taxon>Methanolobus</taxon>
    </lineage>
</organism>
<dbReference type="InterPro" id="IPR036769">
    <property type="entry name" value="Ribosomal_uL11_C_sf"/>
</dbReference>
<comment type="function">
    <text evidence="6">Forms part of the ribosomal stalk which helps the ribosome interact with GTP-bound translation factors.</text>
</comment>
<dbReference type="Pfam" id="PF03946">
    <property type="entry name" value="Ribosomal_L11_N"/>
    <property type="match status" value="1"/>
</dbReference>
<comment type="caution">
    <text evidence="10">The sequence shown here is derived from an EMBL/GenBank/DDBJ whole genome shotgun (WGS) entry which is preliminary data.</text>
</comment>
<evidence type="ECO:0000256" key="4">
    <source>
        <dbReference type="ARBA" id="ARBA00022980"/>
    </source>
</evidence>